<dbReference type="SUPFAM" id="SSF53474">
    <property type="entry name" value="alpha/beta-Hydrolases"/>
    <property type="match status" value="1"/>
</dbReference>
<dbReference type="GO" id="GO:0016787">
    <property type="term" value="F:hydrolase activity"/>
    <property type="evidence" value="ECO:0007669"/>
    <property type="project" value="UniProtKB-KW"/>
</dbReference>
<reference evidence="2 3" key="1">
    <citation type="submission" date="2018-09" db="EMBL/GenBank/DDBJ databases">
        <title>YIM PH21274 draft genome.</title>
        <authorList>
            <person name="Miao C."/>
        </authorList>
    </citation>
    <scope>NUCLEOTIDE SEQUENCE [LARGE SCALE GENOMIC DNA]</scope>
    <source>
        <strain evidence="2 3">YIM PH 21724</strain>
    </source>
</reference>
<sequence>MLVKSLRALASVRDTEPLTAAYRARLRNRVFATAAFNPPTARREVIPVTTADGARLRVHAYGPPDGAPIVFIHGWSCSIEYWNPQINAFADRYRVIAYDQRGHGASSLGTVAPDARTLADDLTAVLDATLPRGARAVLVGHSMGGITIQSWAAHYPNQVPFRAKAVLLANTASGGIRAETELFPLLNRPLFGTRAHLPYIFAETALTLPAPIPDIPAVRTLFRDRILSPAATADEVDFAFGIIRSCRPLTRGLHAAALADLELPTAAKHLTVPTTVIAGSKDHLLPARLNHPILDSLPATTPYHLYPTGHLTNIEATPLFNSTLSTLLTTPARNAV</sequence>
<feature type="domain" description="AB hydrolase-1" evidence="1">
    <location>
        <begin position="68"/>
        <end position="316"/>
    </location>
</feature>
<protein>
    <submittedName>
        <fullName evidence="2">Alpha/beta hydrolase</fullName>
    </submittedName>
</protein>
<proteinExistence type="predicted"/>
<accession>A0A3A4KSP6</accession>
<dbReference type="Gene3D" id="3.40.50.1820">
    <property type="entry name" value="alpha/beta hydrolase"/>
    <property type="match status" value="1"/>
</dbReference>
<evidence type="ECO:0000259" key="1">
    <source>
        <dbReference type="Pfam" id="PF00561"/>
    </source>
</evidence>
<organism evidence="2 3">
    <name type="scientific">Nocardia panacis</name>
    <dbReference type="NCBI Taxonomy" id="2340916"/>
    <lineage>
        <taxon>Bacteria</taxon>
        <taxon>Bacillati</taxon>
        <taxon>Actinomycetota</taxon>
        <taxon>Actinomycetes</taxon>
        <taxon>Mycobacteriales</taxon>
        <taxon>Nocardiaceae</taxon>
        <taxon>Nocardia</taxon>
    </lineage>
</organism>
<dbReference type="OrthoDB" id="5422338at2"/>
<evidence type="ECO:0000313" key="2">
    <source>
        <dbReference type="EMBL" id="RJO77910.1"/>
    </source>
</evidence>
<dbReference type="InterPro" id="IPR000073">
    <property type="entry name" value="AB_hydrolase_1"/>
</dbReference>
<keyword evidence="2" id="KW-0378">Hydrolase</keyword>
<dbReference type="InterPro" id="IPR050266">
    <property type="entry name" value="AB_hydrolase_sf"/>
</dbReference>
<dbReference type="InterPro" id="IPR029058">
    <property type="entry name" value="AB_hydrolase_fold"/>
</dbReference>
<keyword evidence="3" id="KW-1185">Reference proteome</keyword>
<dbReference type="PANTHER" id="PTHR43798">
    <property type="entry name" value="MONOACYLGLYCEROL LIPASE"/>
    <property type="match status" value="1"/>
</dbReference>
<dbReference type="Pfam" id="PF00561">
    <property type="entry name" value="Abhydrolase_1"/>
    <property type="match status" value="1"/>
</dbReference>
<name>A0A3A4KSP6_9NOCA</name>
<dbReference type="AlphaFoldDB" id="A0A3A4KSP6"/>
<dbReference type="RefSeq" id="WP_120038891.1">
    <property type="nucleotide sequence ID" value="NZ_QZFU01000014.1"/>
</dbReference>
<evidence type="ECO:0000313" key="3">
    <source>
        <dbReference type="Proteomes" id="UP000266677"/>
    </source>
</evidence>
<gene>
    <name evidence="2" type="ORF">D5S18_06380</name>
</gene>
<dbReference type="Proteomes" id="UP000266677">
    <property type="component" value="Unassembled WGS sequence"/>
</dbReference>
<comment type="caution">
    <text evidence="2">The sequence shown here is derived from an EMBL/GenBank/DDBJ whole genome shotgun (WGS) entry which is preliminary data.</text>
</comment>
<dbReference type="EMBL" id="QZFU01000014">
    <property type="protein sequence ID" value="RJO77910.1"/>
    <property type="molecule type" value="Genomic_DNA"/>
</dbReference>